<name>A0AAP6LK78_RIEAN</name>
<proteinExistence type="predicted"/>
<evidence type="ECO:0000313" key="3">
    <source>
        <dbReference type="Proteomes" id="UP001284033"/>
    </source>
</evidence>
<dbReference type="RefSeq" id="WP_154469412.1">
    <property type="nucleotide sequence ID" value="NZ_CP121210.1"/>
</dbReference>
<dbReference type="InterPro" id="IPR025665">
    <property type="entry name" value="Beta-barrel_OMP_2"/>
</dbReference>
<evidence type="ECO:0000313" key="2">
    <source>
        <dbReference type="EMBL" id="MDY3513329.1"/>
    </source>
</evidence>
<accession>A0AAP6LK78</accession>
<sequence>MKKCLLGLGLIPVLFQSQYMDNLTYGVKVGGLHSTITNLPEMIVGRDHNKTLFSIDSKGAYGAEGGLFLNYKLPHSRVAIQPEFLYRKAGDRVVYHNQTTGQEYTLDFNYSYLVFGASLKVYPYKGINFGVGGFYAKSLTPSALEYTSNENGGRYDTNYRQFYRDGIVGKDDFNLSFSVGYELSQAFHFEARYYLGVGDMISNRSTSFQFLENTNRNSVMTLSLGYNFSNW</sequence>
<dbReference type="Pfam" id="PF13568">
    <property type="entry name" value="OMP_b-brl_2"/>
    <property type="match status" value="1"/>
</dbReference>
<comment type="caution">
    <text evidence="2">The sequence shown here is derived from an EMBL/GenBank/DDBJ whole genome shotgun (WGS) entry which is preliminary data.</text>
</comment>
<organism evidence="2 3">
    <name type="scientific">Riemerella anatipestifer</name>
    <name type="common">Moraxella anatipestifer</name>
    <dbReference type="NCBI Taxonomy" id="34085"/>
    <lineage>
        <taxon>Bacteria</taxon>
        <taxon>Pseudomonadati</taxon>
        <taxon>Bacteroidota</taxon>
        <taxon>Flavobacteriia</taxon>
        <taxon>Flavobacteriales</taxon>
        <taxon>Weeksellaceae</taxon>
        <taxon>Riemerella</taxon>
    </lineage>
</organism>
<feature type="domain" description="Outer membrane protein beta-barrel" evidence="1">
    <location>
        <begin position="17"/>
        <end position="201"/>
    </location>
</feature>
<dbReference type="AlphaFoldDB" id="A0AAP6LK78"/>
<gene>
    <name evidence="2" type="ORF">PG303_08890</name>
</gene>
<dbReference type="Proteomes" id="UP001284033">
    <property type="component" value="Unassembled WGS sequence"/>
</dbReference>
<protein>
    <submittedName>
        <fullName evidence="2">Outer membrane beta-barrel protein</fullName>
    </submittedName>
</protein>
<dbReference type="EMBL" id="JAQZHK010000007">
    <property type="protein sequence ID" value="MDY3513329.1"/>
    <property type="molecule type" value="Genomic_DNA"/>
</dbReference>
<evidence type="ECO:0000259" key="1">
    <source>
        <dbReference type="Pfam" id="PF13568"/>
    </source>
</evidence>
<reference evidence="2" key="1">
    <citation type="submission" date="2023-01" db="EMBL/GenBank/DDBJ databases">
        <title>Genome-based studies on antimicrobial resistance profiles of Riemerella anatipestifer in China, 1994 to 2021.</title>
        <authorList>
            <person name="Yang Z."/>
            <person name="Zhu D."/>
        </authorList>
    </citation>
    <scope>NUCLEOTIDE SEQUENCE</scope>
    <source>
        <strain evidence="2">RCAD1218</strain>
    </source>
</reference>